<dbReference type="Proteomes" id="UP000293347">
    <property type="component" value="Unassembled WGS sequence"/>
</dbReference>
<dbReference type="RefSeq" id="WP_131593991.1">
    <property type="nucleotide sequence ID" value="NZ_SJSL01000001.1"/>
</dbReference>
<comment type="caution">
    <text evidence="2">The sequence shown here is derived from an EMBL/GenBank/DDBJ whole genome shotgun (WGS) entry which is preliminary data.</text>
</comment>
<dbReference type="AlphaFoldDB" id="A0A4R0NV46"/>
<gene>
    <name evidence="2" type="ORF">EZ437_05390</name>
</gene>
<keyword evidence="3" id="KW-1185">Reference proteome</keyword>
<feature type="region of interest" description="Disordered" evidence="1">
    <location>
        <begin position="22"/>
        <end position="45"/>
    </location>
</feature>
<evidence type="ECO:0000313" key="3">
    <source>
        <dbReference type="Proteomes" id="UP000293347"/>
    </source>
</evidence>
<name>A0A4R0NV46_9SPHI</name>
<sequence>MSFICVLVSCGWATDEERASYGSQSGFSERGPNLSRSWPEGQPKLKGYQSERRSVADTLLIDVFIFVFQRTSK</sequence>
<reference evidence="2 3" key="1">
    <citation type="submission" date="2019-02" db="EMBL/GenBank/DDBJ databases">
        <title>Pedobacter sp. RP-1-14 sp. nov., isolated from Arctic soil.</title>
        <authorList>
            <person name="Dahal R.H."/>
        </authorList>
    </citation>
    <scope>NUCLEOTIDE SEQUENCE [LARGE SCALE GENOMIC DNA]</scope>
    <source>
        <strain evidence="2 3">RP-1-14</strain>
    </source>
</reference>
<organism evidence="2 3">
    <name type="scientific">Pedobacter psychroterrae</name>
    <dbReference type="NCBI Taxonomy" id="2530453"/>
    <lineage>
        <taxon>Bacteria</taxon>
        <taxon>Pseudomonadati</taxon>
        <taxon>Bacteroidota</taxon>
        <taxon>Sphingobacteriia</taxon>
        <taxon>Sphingobacteriales</taxon>
        <taxon>Sphingobacteriaceae</taxon>
        <taxon>Pedobacter</taxon>
    </lineage>
</organism>
<evidence type="ECO:0000313" key="2">
    <source>
        <dbReference type="EMBL" id="TCD03405.1"/>
    </source>
</evidence>
<evidence type="ECO:0000256" key="1">
    <source>
        <dbReference type="SAM" id="MobiDB-lite"/>
    </source>
</evidence>
<dbReference type="EMBL" id="SJSL01000001">
    <property type="protein sequence ID" value="TCD03405.1"/>
    <property type="molecule type" value="Genomic_DNA"/>
</dbReference>
<protein>
    <submittedName>
        <fullName evidence="2">Uncharacterized protein</fullName>
    </submittedName>
</protein>
<accession>A0A4R0NV46</accession>
<proteinExistence type="predicted"/>